<feature type="compositionally biased region" description="Basic and acidic residues" evidence="1">
    <location>
        <begin position="23"/>
        <end position="40"/>
    </location>
</feature>
<feature type="region of interest" description="Disordered" evidence="1">
    <location>
        <begin position="1"/>
        <end position="40"/>
    </location>
</feature>
<gene>
    <name evidence="2" type="ordered locus">Spith_1220</name>
</gene>
<reference evidence="2 3" key="1">
    <citation type="submission" date="2011-06" db="EMBL/GenBank/DDBJ databases">
        <title>The complete genome of Spirochaeta thermophila DSM 6578.</title>
        <authorList>
            <consortium name="US DOE Joint Genome Institute (JGI-PGF)"/>
            <person name="Lucas S."/>
            <person name="Lapidus A."/>
            <person name="Bruce D."/>
            <person name="Goodwin L."/>
            <person name="Pitluck S."/>
            <person name="Peters L."/>
            <person name="Kyrpides N."/>
            <person name="Mavromatis K."/>
            <person name="Ivanova N."/>
            <person name="Mikailova N."/>
            <person name="Pagani I."/>
            <person name="Chertkov O."/>
            <person name="Detter J.C."/>
            <person name="Tapia R."/>
            <person name="Han C."/>
            <person name="Land M."/>
            <person name="Hauser L."/>
            <person name="Markowitz V."/>
            <person name="Cheng J.-F."/>
            <person name="Hugenholtz P."/>
            <person name="Woyke T."/>
            <person name="Wu D."/>
            <person name="Spring S."/>
            <person name="Merkhoffer B."/>
            <person name="Schneider S."/>
            <person name="Klenk H.-P."/>
            <person name="Eisen J.A."/>
        </authorList>
    </citation>
    <scope>NUCLEOTIDE SEQUENCE [LARGE SCALE GENOMIC DNA]</scope>
    <source>
        <strain evidence="3">ATCC 700085 / DSM 6578 / Z-1203</strain>
    </source>
</reference>
<dbReference type="RefSeq" id="WP_014624829.1">
    <property type="nucleotide sequence ID" value="NC_017583.1"/>
</dbReference>
<dbReference type="STRING" id="869211.Spith_1220"/>
<accession>G0GET0</accession>
<dbReference type="Proteomes" id="UP000007254">
    <property type="component" value="Chromosome"/>
</dbReference>
<evidence type="ECO:0000313" key="3">
    <source>
        <dbReference type="Proteomes" id="UP000007254"/>
    </source>
</evidence>
<organism evidence="2 3">
    <name type="scientific">Winmispira thermophila (strain ATCC 700085 / DSM 6578 / Z-1203)</name>
    <name type="common">Spirochaeta thermophila</name>
    <dbReference type="NCBI Taxonomy" id="869211"/>
    <lineage>
        <taxon>Bacteria</taxon>
        <taxon>Pseudomonadati</taxon>
        <taxon>Spirochaetota</taxon>
        <taxon>Spirochaetia</taxon>
        <taxon>Winmispirales</taxon>
        <taxon>Winmispiraceae</taxon>
        <taxon>Winmispira</taxon>
    </lineage>
</organism>
<evidence type="ECO:0000313" key="2">
    <source>
        <dbReference type="EMBL" id="AEJ61486.1"/>
    </source>
</evidence>
<dbReference type="EMBL" id="CP002903">
    <property type="protein sequence ID" value="AEJ61486.1"/>
    <property type="molecule type" value="Genomic_DNA"/>
</dbReference>
<dbReference type="HOGENOM" id="CLU_1843876_0_0_12"/>
<feature type="compositionally biased region" description="Basic and acidic residues" evidence="1">
    <location>
        <begin position="1"/>
        <end position="16"/>
    </location>
</feature>
<sequence length="139" mass="15691">MADERAPSKSSKEEARRRKKGRGAGEKEVRAKLAEMGEPDRTMAERLHRLILEEGPMLTPKTWTVCRRMPGEVEMPFPDVSFRTSQSTKLRSTSRAALDTVWRSPYCSRTRRCTLLAVAVPWCLSSRPTWAATTAPQNG</sequence>
<proteinExistence type="predicted"/>
<evidence type="ECO:0000256" key="1">
    <source>
        <dbReference type="SAM" id="MobiDB-lite"/>
    </source>
</evidence>
<keyword evidence="3" id="KW-1185">Reference proteome</keyword>
<protein>
    <submittedName>
        <fullName evidence="2">Uncharacterized protein</fullName>
    </submittedName>
</protein>
<dbReference type="AlphaFoldDB" id="G0GET0"/>
<dbReference type="KEGG" id="stq:Spith_1220"/>
<name>G0GET0_WINT7</name>